<keyword evidence="1" id="KW-0472">Membrane</keyword>
<dbReference type="AlphaFoldDB" id="A0A0F9M827"/>
<protein>
    <submittedName>
        <fullName evidence="2">Uncharacterized protein</fullName>
    </submittedName>
</protein>
<dbReference type="EMBL" id="LAZR01006000">
    <property type="protein sequence ID" value="KKM95511.1"/>
    <property type="molecule type" value="Genomic_DNA"/>
</dbReference>
<proteinExistence type="predicted"/>
<accession>A0A0F9M827</accession>
<reference evidence="2" key="1">
    <citation type="journal article" date="2015" name="Nature">
        <title>Complex archaea that bridge the gap between prokaryotes and eukaryotes.</title>
        <authorList>
            <person name="Spang A."/>
            <person name="Saw J.H."/>
            <person name="Jorgensen S.L."/>
            <person name="Zaremba-Niedzwiedzka K."/>
            <person name="Martijn J."/>
            <person name="Lind A.E."/>
            <person name="van Eijk R."/>
            <person name="Schleper C."/>
            <person name="Guy L."/>
            <person name="Ettema T.J."/>
        </authorList>
    </citation>
    <scope>NUCLEOTIDE SEQUENCE</scope>
</reference>
<keyword evidence="1" id="KW-0812">Transmembrane</keyword>
<keyword evidence="1" id="KW-1133">Transmembrane helix</keyword>
<organism evidence="2">
    <name type="scientific">marine sediment metagenome</name>
    <dbReference type="NCBI Taxonomy" id="412755"/>
    <lineage>
        <taxon>unclassified sequences</taxon>
        <taxon>metagenomes</taxon>
        <taxon>ecological metagenomes</taxon>
    </lineage>
</organism>
<name>A0A0F9M827_9ZZZZ</name>
<feature type="non-terminal residue" evidence="2">
    <location>
        <position position="52"/>
    </location>
</feature>
<sequence>MSNSKTFRLTVKTKLILLSVIITVSLLFGIFAQYRSLTTIRGMWDEYDQYFS</sequence>
<evidence type="ECO:0000256" key="1">
    <source>
        <dbReference type="SAM" id="Phobius"/>
    </source>
</evidence>
<gene>
    <name evidence="2" type="ORF">LCGC14_1187530</name>
</gene>
<comment type="caution">
    <text evidence="2">The sequence shown here is derived from an EMBL/GenBank/DDBJ whole genome shotgun (WGS) entry which is preliminary data.</text>
</comment>
<feature type="transmembrane region" description="Helical" evidence="1">
    <location>
        <begin position="15"/>
        <end position="34"/>
    </location>
</feature>
<evidence type="ECO:0000313" key="2">
    <source>
        <dbReference type="EMBL" id="KKM95511.1"/>
    </source>
</evidence>